<accession>A0A8T0RLX4</accession>
<evidence type="ECO:0000313" key="3">
    <source>
        <dbReference type="EMBL" id="KAG2586140.1"/>
    </source>
</evidence>
<proteinExistence type="predicted"/>
<feature type="chain" id="PRO_5035830389" evidence="2">
    <location>
        <begin position="26"/>
        <end position="170"/>
    </location>
</feature>
<keyword evidence="2" id="KW-0732">Signal</keyword>
<evidence type="ECO:0000256" key="1">
    <source>
        <dbReference type="SAM" id="MobiDB-lite"/>
    </source>
</evidence>
<dbReference type="AlphaFoldDB" id="A0A8T0RLX4"/>
<evidence type="ECO:0000313" key="4">
    <source>
        <dbReference type="Proteomes" id="UP000823388"/>
    </source>
</evidence>
<dbReference type="EMBL" id="CM029046">
    <property type="protein sequence ID" value="KAG2586140.1"/>
    <property type="molecule type" value="Genomic_DNA"/>
</dbReference>
<gene>
    <name evidence="3" type="ORF">PVAP13_5NG101400</name>
</gene>
<organism evidence="3 4">
    <name type="scientific">Panicum virgatum</name>
    <name type="common">Blackwell switchgrass</name>
    <dbReference type="NCBI Taxonomy" id="38727"/>
    <lineage>
        <taxon>Eukaryota</taxon>
        <taxon>Viridiplantae</taxon>
        <taxon>Streptophyta</taxon>
        <taxon>Embryophyta</taxon>
        <taxon>Tracheophyta</taxon>
        <taxon>Spermatophyta</taxon>
        <taxon>Magnoliopsida</taxon>
        <taxon>Liliopsida</taxon>
        <taxon>Poales</taxon>
        <taxon>Poaceae</taxon>
        <taxon>PACMAD clade</taxon>
        <taxon>Panicoideae</taxon>
        <taxon>Panicodae</taxon>
        <taxon>Paniceae</taxon>
        <taxon>Panicinae</taxon>
        <taxon>Panicum</taxon>
        <taxon>Panicum sect. Hiantes</taxon>
    </lineage>
</organism>
<comment type="caution">
    <text evidence="3">The sequence shown here is derived from an EMBL/GenBank/DDBJ whole genome shotgun (WGS) entry which is preliminary data.</text>
</comment>
<reference evidence="3" key="1">
    <citation type="submission" date="2020-05" db="EMBL/GenBank/DDBJ databases">
        <title>WGS assembly of Panicum virgatum.</title>
        <authorList>
            <person name="Lovell J.T."/>
            <person name="Jenkins J."/>
            <person name="Shu S."/>
            <person name="Juenger T.E."/>
            <person name="Schmutz J."/>
        </authorList>
    </citation>
    <scope>NUCLEOTIDE SEQUENCE</scope>
    <source>
        <strain evidence="3">AP13</strain>
    </source>
</reference>
<feature type="signal peptide" evidence="2">
    <location>
        <begin position="1"/>
        <end position="25"/>
    </location>
</feature>
<keyword evidence="4" id="KW-1185">Reference proteome</keyword>
<protein>
    <submittedName>
        <fullName evidence="3">Uncharacterized protein</fullName>
    </submittedName>
</protein>
<dbReference type="Proteomes" id="UP000823388">
    <property type="component" value="Chromosome 5N"/>
</dbReference>
<name>A0A8T0RLX4_PANVG</name>
<feature type="region of interest" description="Disordered" evidence="1">
    <location>
        <begin position="149"/>
        <end position="170"/>
    </location>
</feature>
<sequence length="170" mass="18598">MAYTSAATATAVAVLLLASSCLSTAQVIRPELIYAFVREQMGAADLVSWAREIAYAQRENWCGEKGRRRPRDFPFKLGSDWRHPIGMKDGFTRVEGRMWGVIAFARGLQTYLCSAKAEPEERRCCCCGSSSRRCCCCCTPGSLQPGVPVQAAGGSQAADGDRQKPTPRLR</sequence>
<evidence type="ECO:0000256" key="2">
    <source>
        <dbReference type="SAM" id="SignalP"/>
    </source>
</evidence>